<dbReference type="CDD" id="cd08422">
    <property type="entry name" value="PBP2_CrgA_like"/>
    <property type="match status" value="1"/>
</dbReference>
<reference evidence="6 7" key="1">
    <citation type="submission" date="2018-06" db="EMBL/GenBank/DDBJ databases">
        <title>Bacteria isolated from soil of Wuhan.</title>
        <authorList>
            <person name="Xiang W."/>
            <person name="Huang C."/>
        </authorList>
    </citation>
    <scope>NUCLEOTIDE SEQUENCE [LARGE SCALE GENOMIC DNA]</scope>
    <source>
        <strain evidence="7">xwS4</strain>
    </source>
</reference>
<keyword evidence="2" id="KW-0805">Transcription regulation</keyword>
<dbReference type="AlphaFoldDB" id="A0ABD6MWR2"/>
<evidence type="ECO:0000256" key="2">
    <source>
        <dbReference type="ARBA" id="ARBA00023015"/>
    </source>
</evidence>
<dbReference type="InterPro" id="IPR058163">
    <property type="entry name" value="LysR-type_TF_proteobact-type"/>
</dbReference>
<accession>A0ABD6MWR2</accession>
<dbReference type="InterPro" id="IPR036390">
    <property type="entry name" value="WH_DNA-bd_sf"/>
</dbReference>
<comment type="similarity">
    <text evidence="1">Belongs to the LysR transcriptional regulatory family.</text>
</comment>
<keyword evidence="4" id="KW-0804">Transcription</keyword>
<dbReference type="InterPro" id="IPR036388">
    <property type="entry name" value="WH-like_DNA-bd_sf"/>
</dbReference>
<name>A0ABD6MWR2_9PSED</name>
<evidence type="ECO:0000256" key="1">
    <source>
        <dbReference type="ARBA" id="ARBA00009437"/>
    </source>
</evidence>
<evidence type="ECO:0000313" key="6">
    <source>
        <dbReference type="EMBL" id="NWL45594.1"/>
    </source>
</evidence>
<proteinExistence type="inferred from homology"/>
<evidence type="ECO:0000259" key="5">
    <source>
        <dbReference type="PROSITE" id="PS50931"/>
    </source>
</evidence>
<dbReference type="FunFam" id="3.40.190.290:FF:000001">
    <property type="entry name" value="Transcriptional regulator, LysR family"/>
    <property type="match status" value="1"/>
</dbReference>
<dbReference type="Pfam" id="PF00126">
    <property type="entry name" value="HTH_1"/>
    <property type="match status" value="1"/>
</dbReference>
<dbReference type="Pfam" id="PF03466">
    <property type="entry name" value="LysR_substrate"/>
    <property type="match status" value="1"/>
</dbReference>
<dbReference type="InterPro" id="IPR005119">
    <property type="entry name" value="LysR_subst-bd"/>
</dbReference>
<dbReference type="GO" id="GO:0006355">
    <property type="term" value="P:regulation of DNA-templated transcription"/>
    <property type="evidence" value="ECO:0007669"/>
    <property type="project" value="UniProtKB-ARBA"/>
</dbReference>
<protein>
    <submittedName>
        <fullName evidence="6">LysR family transcriptional regulator</fullName>
    </submittedName>
</protein>
<dbReference type="PANTHER" id="PTHR30537">
    <property type="entry name" value="HTH-TYPE TRANSCRIPTIONAL REGULATOR"/>
    <property type="match status" value="1"/>
</dbReference>
<feature type="domain" description="HTH lysR-type" evidence="5">
    <location>
        <begin position="7"/>
        <end position="64"/>
    </location>
</feature>
<sequence length="309" mass="34164">MDPFDSRKADELSAILALADHQTFSAAAKVLERHPSVLSKRISALEMRLGVRLVERTTRAVRFTDVGARFVENIRAAARLIGEAQSEALQDSSEIQGTLRLSLPSAMGRMWLSPLIAEFAKRHPHLSLELEYTDEFVDIVSKGYDLAIRIGDLPDSRLIARKLCDQTRILCASPEYVEQRGAPAHPHDLVNHQCLSYTGFSTYPDWRLVSEGKAVTIRPKGSIKSNDNEGLLIAATHGLGIVAGSTWLMAKAMHSGRLVRVLPEWTFSTDSGVYLVRPSSAYTSAKVDAFKTFIDSRFAAKAPWEDLEG</sequence>
<dbReference type="SUPFAM" id="SSF53850">
    <property type="entry name" value="Periplasmic binding protein-like II"/>
    <property type="match status" value="1"/>
</dbReference>
<dbReference type="EMBL" id="QJRE01000096">
    <property type="protein sequence ID" value="NWL45594.1"/>
    <property type="molecule type" value="Genomic_DNA"/>
</dbReference>
<gene>
    <name evidence="6" type="ORF">DM819_06855</name>
</gene>
<dbReference type="RefSeq" id="WP_179052630.1">
    <property type="nucleotide sequence ID" value="NZ_QJRE01000096.1"/>
</dbReference>
<dbReference type="Gene3D" id="3.40.190.290">
    <property type="match status" value="1"/>
</dbReference>
<organism evidence="6 7">
    <name type="scientific">Pseudomonas hunanensis</name>
    <dbReference type="NCBI Taxonomy" id="1247546"/>
    <lineage>
        <taxon>Bacteria</taxon>
        <taxon>Pseudomonadati</taxon>
        <taxon>Pseudomonadota</taxon>
        <taxon>Gammaproteobacteria</taxon>
        <taxon>Pseudomonadales</taxon>
        <taxon>Pseudomonadaceae</taxon>
        <taxon>Pseudomonas</taxon>
    </lineage>
</organism>
<evidence type="ECO:0000256" key="4">
    <source>
        <dbReference type="ARBA" id="ARBA00023163"/>
    </source>
</evidence>
<dbReference type="GO" id="GO:0003677">
    <property type="term" value="F:DNA binding"/>
    <property type="evidence" value="ECO:0007669"/>
    <property type="project" value="UniProtKB-KW"/>
</dbReference>
<evidence type="ECO:0000256" key="3">
    <source>
        <dbReference type="ARBA" id="ARBA00023125"/>
    </source>
</evidence>
<dbReference type="SUPFAM" id="SSF46785">
    <property type="entry name" value="Winged helix' DNA-binding domain"/>
    <property type="match status" value="1"/>
</dbReference>
<dbReference type="InterPro" id="IPR000847">
    <property type="entry name" value="LysR_HTH_N"/>
</dbReference>
<dbReference type="Proteomes" id="UP000704738">
    <property type="component" value="Unassembled WGS sequence"/>
</dbReference>
<dbReference type="PROSITE" id="PS50931">
    <property type="entry name" value="HTH_LYSR"/>
    <property type="match status" value="1"/>
</dbReference>
<dbReference type="Gene3D" id="1.10.10.10">
    <property type="entry name" value="Winged helix-like DNA-binding domain superfamily/Winged helix DNA-binding domain"/>
    <property type="match status" value="1"/>
</dbReference>
<keyword evidence="3" id="KW-0238">DNA-binding</keyword>
<dbReference type="PANTHER" id="PTHR30537:SF5">
    <property type="entry name" value="HTH-TYPE TRANSCRIPTIONAL ACTIVATOR TTDR-RELATED"/>
    <property type="match status" value="1"/>
</dbReference>
<comment type="caution">
    <text evidence="6">The sequence shown here is derived from an EMBL/GenBank/DDBJ whole genome shotgun (WGS) entry which is preliminary data.</text>
</comment>
<evidence type="ECO:0000313" key="7">
    <source>
        <dbReference type="Proteomes" id="UP000704738"/>
    </source>
</evidence>